<protein>
    <recommendedName>
        <fullName evidence="4">Pentatricopeptide repeat-containing protein</fullName>
    </recommendedName>
</protein>
<accession>A0ABU6WUC5</accession>
<evidence type="ECO:0008006" key="4">
    <source>
        <dbReference type="Google" id="ProtNLM"/>
    </source>
</evidence>
<keyword evidence="3" id="KW-1185">Reference proteome</keyword>
<dbReference type="EMBL" id="JASCZI010182996">
    <property type="protein sequence ID" value="MED6188909.1"/>
    <property type="molecule type" value="Genomic_DNA"/>
</dbReference>
<name>A0ABU6WUC5_9FABA</name>
<comment type="caution">
    <text evidence="2">The sequence shown here is derived from an EMBL/GenBank/DDBJ whole genome shotgun (WGS) entry which is preliminary data.</text>
</comment>
<feature type="compositionally biased region" description="Gly residues" evidence="1">
    <location>
        <begin position="144"/>
        <end position="153"/>
    </location>
</feature>
<feature type="non-terminal residue" evidence="2">
    <location>
        <position position="1"/>
    </location>
</feature>
<organism evidence="2 3">
    <name type="scientific">Stylosanthes scabra</name>
    <dbReference type="NCBI Taxonomy" id="79078"/>
    <lineage>
        <taxon>Eukaryota</taxon>
        <taxon>Viridiplantae</taxon>
        <taxon>Streptophyta</taxon>
        <taxon>Embryophyta</taxon>
        <taxon>Tracheophyta</taxon>
        <taxon>Spermatophyta</taxon>
        <taxon>Magnoliopsida</taxon>
        <taxon>eudicotyledons</taxon>
        <taxon>Gunneridae</taxon>
        <taxon>Pentapetalae</taxon>
        <taxon>rosids</taxon>
        <taxon>fabids</taxon>
        <taxon>Fabales</taxon>
        <taxon>Fabaceae</taxon>
        <taxon>Papilionoideae</taxon>
        <taxon>50 kb inversion clade</taxon>
        <taxon>dalbergioids sensu lato</taxon>
        <taxon>Dalbergieae</taxon>
        <taxon>Pterocarpus clade</taxon>
        <taxon>Stylosanthes</taxon>
    </lineage>
</organism>
<proteinExistence type="predicted"/>
<gene>
    <name evidence="2" type="ORF">PIB30_090518</name>
</gene>
<evidence type="ECO:0000313" key="2">
    <source>
        <dbReference type="EMBL" id="MED6188909.1"/>
    </source>
</evidence>
<reference evidence="2 3" key="1">
    <citation type="journal article" date="2023" name="Plants (Basel)">
        <title>Bridging the Gap: Combining Genomics and Transcriptomics Approaches to Understand Stylosanthes scabra, an Orphan Legume from the Brazilian Caatinga.</title>
        <authorList>
            <person name="Ferreira-Neto J.R.C."/>
            <person name="da Silva M.D."/>
            <person name="Binneck E."/>
            <person name="de Melo N.F."/>
            <person name="da Silva R.H."/>
            <person name="de Melo A.L.T.M."/>
            <person name="Pandolfi V."/>
            <person name="Bustamante F.O."/>
            <person name="Brasileiro-Vidal A.C."/>
            <person name="Benko-Iseppon A.M."/>
        </authorList>
    </citation>
    <scope>NUCLEOTIDE SEQUENCE [LARGE SCALE GENOMIC DNA]</scope>
    <source>
        <tissue evidence="2">Leaves</tissue>
    </source>
</reference>
<sequence length="153" mass="16734">KQSNSSDNHMQRRLWPELGDSGCHNHPTTTTFQKFKGMKPSSRTPLLAMVLDDSGAIPMARDTAAKLAAAELRWKLHFLPPSNSFSLSSCFPSPRWQEARRLLEMMTTVGSSTAVTSSSHHHRILLSLHSKPPTTEGFSDDGAIYGGGSRSGL</sequence>
<evidence type="ECO:0000256" key="1">
    <source>
        <dbReference type="SAM" id="MobiDB-lite"/>
    </source>
</evidence>
<dbReference type="Proteomes" id="UP001341840">
    <property type="component" value="Unassembled WGS sequence"/>
</dbReference>
<feature type="region of interest" description="Disordered" evidence="1">
    <location>
        <begin position="1"/>
        <end position="28"/>
    </location>
</feature>
<evidence type="ECO:0000313" key="3">
    <source>
        <dbReference type="Proteomes" id="UP001341840"/>
    </source>
</evidence>
<feature type="region of interest" description="Disordered" evidence="1">
    <location>
        <begin position="130"/>
        <end position="153"/>
    </location>
</feature>